<dbReference type="PRINTS" id="PR00066">
    <property type="entry name" value="XRODRMPGMNTG"/>
</dbReference>
<evidence type="ECO:0000259" key="15">
    <source>
        <dbReference type="SMART" id="SM00485"/>
    </source>
</evidence>
<dbReference type="PANTHER" id="PTHR16171">
    <property type="entry name" value="DNA REPAIR PROTEIN COMPLEMENTING XP-G CELLS-RELATED"/>
    <property type="match status" value="1"/>
</dbReference>
<comment type="subcellular location">
    <subcellularLocation>
        <location evidence="2">Nucleus</location>
    </subcellularLocation>
</comment>
<dbReference type="SUPFAM" id="SSF88723">
    <property type="entry name" value="PIN domain-like"/>
    <property type="match status" value="1"/>
</dbReference>
<dbReference type="GO" id="GO:0000400">
    <property type="term" value="F:four-way junction DNA binding"/>
    <property type="evidence" value="ECO:0007669"/>
    <property type="project" value="UniProtKB-ARBA"/>
</dbReference>
<dbReference type="GeneID" id="100636913"/>
<evidence type="ECO:0000256" key="8">
    <source>
        <dbReference type="ARBA" id="ARBA00022801"/>
    </source>
</evidence>
<dbReference type="GO" id="GO:0006289">
    <property type="term" value="P:nucleotide-excision repair"/>
    <property type="evidence" value="ECO:0007669"/>
    <property type="project" value="InterPro"/>
</dbReference>
<dbReference type="InterPro" id="IPR006084">
    <property type="entry name" value="XPG/Rad2"/>
</dbReference>
<keyword evidence="4" id="KW-0540">Nuclease</keyword>
<evidence type="ECO:0000256" key="7">
    <source>
        <dbReference type="ARBA" id="ARBA00022763"/>
    </source>
</evidence>
<comment type="cofactor">
    <cofactor evidence="1">
        <name>Mg(2+)</name>
        <dbReference type="ChEBI" id="CHEBI:18420"/>
    </cofactor>
</comment>
<evidence type="ECO:0000256" key="10">
    <source>
        <dbReference type="ARBA" id="ARBA00023204"/>
    </source>
</evidence>
<dbReference type="InterPro" id="IPR008918">
    <property type="entry name" value="HhH2"/>
</dbReference>
<keyword evidence="7" id="KW-0227">DNA damage</keyword>
<keyword evidence="9" id="KW-0460">Magnesium</keyword>
<dbReference type="KEGG" id="aqu:100636913"/>
<dbReference type="PANTHER" id="PTHR16171:SF7">
    <property type="entry name" value="DNA REPAIR PROTEIN RAD2"/>
    <property type="match status" value="1"/>
</dbReference>
<evidence type="ECO:0000256" key="1">
    <source>
        <dbReference type="ARBA" id="ARBA00001946"/>
    </source>
</evidence>
<dbReference type="PRINTS" id="PR00853">
    <property type="entry name" value="XPGRADSUPER"/>
</dbReference>
<evidence type="ECO:0000256" key="12">
    <source>
        <dbReference type="ARBA" id="ARBA00038112"/>
    </source>
</evidence>
<dbReference type="GO" id="GO:0017108">
    <property type="term" value="F:5'-flap endonuclease activity"/>
    <property type="evidence" value="ECO:0007669"/>
    <property type="project" value="UniProtKB-ARBA"/>
</dbReference>
<evidence type="ECO:0000256" key="3">
    <source>
        <dbReference type="ARBA" id="ARBA00005283"/>
    </source>
</evidence>
<dbReference type="Proteomes" id="UP000007879">
    <property type="component" value="Unassembled WGS sequence"/>
</dbReference>
<dbReference type="InterPro" id="IPR001044">
    <property type="entry name" value="XPG/Rad2_eukaryotes"/>
</dbReference>
<keyword evidence="6" id="KW-0255">Endonuclease</keyword>
<evidence type="ECO:0000256" key="2">
    <source>
        <dbReference type="ARBA" id="ARBA00004123"/>
    </source>
</evidence>
<evidence type="ECO:0000256" key="4">
    <source>
        <dbReference type="ARBA" id="ARBA00022722"/>
    </source>
</evidence>
<dbReference type="GO" id="GO:0003697">
    <property type="term" value="F:single-stranded DNA binding"/>
    <property type="evidence" value="ECO:0007669"/>
    <property type="project" value="InterPro"/>
</dbReference>
<evidence type="ECO:0000259" key="14">
    <source>
        <dbReference type="SMART" id="SM00484"/>
    </source>
</evidence>
<evidence type="ECO:0000256" key="6">
    <source>
        <dbReference type="ARBA" id="ARBA00022759"/>
    </source>
</evidence>
<dbReference type="PROSITE" id="PS00841">
    <property type="entry name" value="XPG_1"/>
    <property type="match status" value="1"/>
</dbReference>
<dbReference type="SUPFAM" id="SSF47807">
    <property type="entry name" value="5' to 3' exonuclease, C-terminal subdomain"/>
    <property type="match status" value="1"/>
</dbReference>
<evidence type="ECO:0008006" key="18">
    <source>
        <dbReference type="Google" id="ProtNLM"/>
    </source>
</evidence>
<feature type="compositionally biased region" description="Basic and acidic residues" evidence="13">
    <location>
        <begin position="467"/>
        <end position="495"/>
    </location>
</feature>
<dbReference type="GO" id="GO:0005634">
    <property type="term" value="C:nucleus"/>
    <property type="evidence" value="ECO:0007669"/>
    <property type="project" value="UniProtKB-SubCell"/>
</dbReference>
<dbReference type="InterPro" id="IPR019974">
    <property type="entry name" value="XPG_CS"/>
</dbReference>
<keyword evidence="10" id="KW-0234">DNA repair</keyword>
<dbReference type="SMART" id="SM00279">
    <property type="entry name" value="HhH2"/>
    <property type="match status" value="1"/>
</dbReference>
<dbReference type="GO" id="GO:0046872">
    <property type="term" value="F:metal ion binding"/>
    <property type="evidence" value="ECO:0007669"/>
    <property type="project" value="UniProtKB-KW"/>
</dbReference>
<evidence type="ECO:0000256" key="9">
    <source>
        <dbReference type="ARBA" id="ARBA00022842"/>
    </source>
</evidence>
<evidence type="ECO:0000256" key="13">
    <source>
        <dbReference type="SAM" id="MobiDB-lite"/>
    </source>
</evidence>
<reference evidence="16" key="2">
    <citation type="submission" date="2024-06" db="UniProtKB">
        <authorList>
            <consortium name="EnsemblMetazoa"/>
        </authorList>
    </citation>
    <scope>IDENTIFICATION</scope>
</reference>
<dbReference type="InterPro" id="IPR029060">
    <property type="entry name" value="PIN-like_dom_sf"/>
</dbReference>
<dbReference type="AlphaFoldDB" id="A0AAN0J737"/>
<feature type="compositionally biased region" description="Low complexity" evidence="13">
    <location>
        <begin position="861"/>
        <end position="872"/>
    </location>
</feature>
<evidence type="ECO:0000313" key="16">
    <source>
        <dbReference type="EnsemblMetazoa" id="XP_019852513.1"/>
    </source>
</evidence>
<feature type="region of interest" description="Disordered" evidence="13">
    <location>
        <begin position="767"/>
        <end position="872"/>
    </location>
</feature>
<feature type="domain" description="XPG-I" evidence="14">
    <location>
        <begin position="560"/>
        <end position="629"/>
    </location>
</feature>
<feature type="domain" description="XPG N-terminal" evidence="15">
    <location>
        <begin position="1"/>
        <end position="98"/>
    </location>
</feature>
<dbReference type="EnsemblMetazoa" id="XM_019996954.1">
    <property type="protein sequence ID" value="XP_019852513.1"/>
    <property type="gene ID" value="LOC100636913"/>
</dbReference>
<keyword evidence="11" id="KW-0539">Nucleus</keyword>
<dbReference type="SMART" id="SM00484">
    <property type="entry name" value="XPGI"/>
    <property type="match status" value="1"/>
</dbReference>
<dbReference type="Pfam" id="PF00867">
    <property type="entry name" value="XPG_I"/>
    <property type="match status" value="1"/>
</dbReference>
<dbReference type="Pfam" id="PF00752">
    <property type="entry name" value="XPG_N"/>
    <property type="match status" value="1"/>
</dbReference>
<evidence type="ECO:0000256" key="11">
    <source>
        <dbReference type="ARBA" id="ARBA00023242"/>
    </source>
</evidence>
<sequence>MGVKDLWKILEPSGRAINPETLKGQILAVDVSIWLNQAIKGARDHHGNEIPKPHLLVLFNRICKLLFYQIRPVFVFDGPPPPLKTKTLELRRRKRKEAGKAAGELMDKRSRKLLEAQAIKTITGKELDIPSYIKKTNIEEDMFYLPEKDSALVNQSIEEISEHEDTNYFDDHSYRDDDNIDVNSESFSCLPPEIQHDLLLEKKEKERTARCDPMALPKDANDFSNYQLSRVMRRSQLSRKLGDVRKTLNRSQSNSLGIPQGTNVQVEANRILSTEERRYILIQGTDSFISSSTMEEATDSQHITDTPDIQERSDDFTTGNASPLDTLVAASEMGFHSPVAADEMNAPTASNVVKNVVSPTAGKMDSPTTDDVRNSPTAGKVGSPIVATPPVTEADPPEHYDAKEDDTVHLSRDASQTDISDSNVLQHLPVEKLANNQTILINESSSESEIEFEEVKIDEPLTINKETTEEKRTNYDERIEEKEEEKREEEERGKEGSAINEEEMVAAVEDAKELMELPTKEMEVRITEELESINKETNKQERRTAGLTTSIIEEAKELLRLFGLPYLESPSEAEAQCSTLESLSLTQGTITDDNDVFLFGGMNVYRHMFTGSHDVEYYRNADIETLLGLDRNNLIILAYLLGCDYTDGIEGVGVVNALELVQFFKGEGLEPLIKLKQCNIDCNTVNNLKESPLQKKIRGLSFPDDFPNVLIRDQYMRPAVDDSKETFEWGTADLDLIRDFTLDKFGWSISHTDKLLLPVLRRAVKSKETPPTAPPLPLPPFSGRGHKSKRLRAAITRLTSNEEESTSKETGRGRGKRGRGQSRKRKISKLDIEEIDDEVVSVSKRGRGGKRKRPAAAPVVSESSSSSSSSED</sequence>
<dbReference type="InterPro" id="IPR006085">
    <property type="entry name" value="XPG_DNA_repair_N"/>
</dbReference>
<feature type="compositionally biased region" description="Polar residues" evidence="13">
    <location>
        <begin position="366"/>
        <end position="377"/>
    </location>
</feature>
<dbReference type="RefSeq" id="XP_019852513.1">
    <property type="nucleotide sequence ID" value="XM_019996954.1"/>
</dbReference>
<dbReference type="InterPro" id="IPR006086">
    <property type="entry name" value="XPG-I_dom"/>
</dbReference>
<feature type="region of interest" description="Disordered" evidence="13">
    <location>
        <begin position="359"/>
        <end position="401"/>
    </location>
</feature>
<feature type="region of interest" description="Disordered" evidence="13">
    <location>
        <begin position="467"/>
        <end position="500"/>
    </location>
</feature>
<protein>
    <recommendedName>
        <fullName evidence="18">XPG N-terminal domain-containing protein</fullName>
    </recommendedName>
</protein>
<keyword evidence="8" id="KW-0378">Hydrolase</keyword>
<keyword evidence="17" id="KW-1185">Reference proteome</keyword>
<comment type="similarity">
    <text evidence="12">Belongs to the XPG/RAD2 endonuclease family. GEN subfamily.</text>
</comment>
<dbReference type="GO" id="GO:0008821">
    <property type="term" value="F:crossover junction DNA endonuclease activity"/>
    <property type="evidence" value="ECO:0007669"/>
    <property type="project" value="UniProtKB-ARBA"/>
</dbReference>
<reference evidence="17" key="1">
    <citation type="journal article" date="2010" name="Nature">
        <title>The Amphimedon queenslandica genome and the evolution of animal complexity.</title>
        <authorList>
            <person name="Srivastava M."/>
            <person name="Simakov O."/>
            <person name="Chapman J."/>
            <person name="Fahey B."/>
            <person name="Gauthier M.E."/>
            <person name="Mitros T."/>
            <person name="Richards G.S."/>
            <person name="Conaco C."/>
            <person name="Dacre M."/>
            <person name="Hellsten U."/>
            <person name="Larroux C."/>
            <person name="Putnam N.H."/>
            <person name="Stanke M."/>
            <person name="Adamska M."/>
            <person name="Darling A."/>
            <person name="Degnan S.M."/>
            <person name="Oakley T.H."/>
            <person name="Plachetzki D.C."/>
            <person name="Zhai Y."/>
            <person name="Adamski M."/>
            <person name="Calcino A."/>
            <person name="Cummins S.F."/>
            <person name="Goodstein D.M."/>
            <person name="Harris C."/>
            <person name="Jackson D.J."/>
            <person name="Leys S.P."/>
            <person name="Shu S."/>
            <person name="Woodcroft B.J."/>
            <person name="Vervoort M."/>
            <person name="Kosik K.S."/>
            <person name="Manning G."/>
            <person name="Degnan B.M."/>
            <person name="Rokhsar D.S."/>
        </authorList>
    </citation>
    <scope>NUCLEOTIDE SEQUENCE [LARGE SCALE GENOMIC DNA]</scope>
</reference>
<dbReference type="SMART" id="SM00485">
    <property type="entry name" value="XPGN"/>
    <property type="match status" value="1"/>
</dbReference>
<dbReference type="FunFam" id="1.10.150.20:FF:000030">
    <property type="entry name" value="Flap endonuclease GEN-like 1"/>
    <property type="match status" value="1"/>
</dbReference>
<feature type="compositionally biased region" description="Pro residues" evidence="13">
    <location>
        <begin position="771"/>
        <end position="780"/>
    </location>
</feature>
<keyword evidence="5" id="KW-0479">Metal-binding</keyword>
<comment type="similarity">
    <text evidence="3">Belongs to the XPG/RAD2 endonuclease family. XPG subfamily.</text>
</comment>
<evidence type="ECO:0000313" key="17">
    <source>
        <dbReference type="Proteomes" id="UP000007879"/>
    </source>
</evidence>
<feature type="compositionally biased region" description="Basic residues" evidence="13">
    <location>
        <begin position="844"/>
        <end position="854"/>
    </location>
</feature>
<proteinExistence type="inferred from homology"/>
<name>A0AAN0J737_AMPQE</name>
<dbReference type="Gene3D" id="3.40.50.1010">
    <property type="entry name" value="5'-nuclease"/>
    <property type="match status" value="2"/>
</dbReference>
<feature type="compositionally biased region" description="Basic residues" evidence="13">
    <location>
        <begin position="813"/>
        <end position="827"/>
    </location>
</feature>
<accession>A0AAN0J737</accession>
<dbReference type="Gene3D" id="1.10.150.20">
    <property type="entry name" value="5' to 3' exonuclease, C-terminal subdomain"/>
    <property type="match status" value="1"/>
</dbReference>
<organism evidence="16 17">
    <name type="scientific">Amphimedon queenslandica</name>
    <name type="common">Sponge</name>
    <dbReference type="NCBI Taxonomy" id="400682"/>
    <lineage>
        <taxon>Eukaryota</taxon>
        <taxon>Metazoa</taxon>
        <taxon>Porifera</taxon>
        <taxon>Demospongiae</taxon>
        <taxon>Heteroscleromorpha</taxon>
        <taxon>Haplosclerida</taxon>
        <taxon>Niphatidae</taxon>
        <taxon>Amphimedon</taxon>
    </lineage>
</organism>
<dbReference type="CDD" id="cd09868">
    <property type="entry name" value="PIN_XPG_RAD2"/>
    <property type="match status" value="2"/>
</dbReference>
<evidence type="ECO:0000256" key="5">
    <source>
        <dbReference type="ARBA" id="ARBA00022723"/>
    </source>
</evidence>
<dbReference type="InterPro" id="IPR036279">
    <property type="entry name" value="5-3_exonuclease_C_sf"/>
</dbReference>